<sequence length="176" mass="19588">MELSYPLIVAHSVLHISLHNICVFSETVDPSVVTPLPRNLLESGVMSSLLCDLTRGNAGFWLDGVMNEIVLTSSASSVLAPLTLKGRQHIPYCERELFTRKRPRQEIGAAKAGEMEGFKGTLPRTAAERSAVEELAELIRTIGREKAEKAVRGKKGFSFLEPSHELYPFYLYSLKR</sequence>
<dbReference type="EMBL" id="CALQ01001547">
    <property type="protein sequence ID" value="CCM18372.1"/>
    <property type="molecule type" value="Genomic_DNA"/>
</dbReference>
<proteinExistence type="predicted"/>
<evidence type="ECO:0000313" key="1">
    <source>
        <dbReference type="EMBL" id="CCM18372.1"/>
    </source>
</evidence>
<organism evidence="1">
    <name type="scientific">Leishmania guyanensis</name>
    <dbReference type="NCBI Taxonomy" id="5670"/>
    <lineage>
        <taxon>Eukaryota</taxon>
        <taxon>Discoba</taxon>
        <taxon>Euglenozoa</taxon>
        <taxon>Kinetoplastea</taxon>
        <taxon>Metakinetoplastina</taxon>
        <taxon>Trypanosomatida</taxon>
        <taxon>Trypanosomatidae</taxon>
        <taxon>Leishmaniinae</taxon>
        <taxon>Leishmania</taxon>
        <taxon>Leishmania guyanensis species complex</taxon>
    </lineage>
</organism>
<reference evidence="1" key="1">
    <citation type="submission" date="2012-08" db="EMBL/GenBank/DDBJ databases">
        <title>Comparative genomics of metastatic and non-metastatic Leishmania guyanensis provides insights into polygenic factors involved in Leishmania RNA virus infection.</title>
        <authorList>
            <person name="Smith D."/>
            <person name="Hertz-Fowler C."/>
            <person name="Martin R."/>
            <person name="Dickens N."/>
            <person name="Fasel N."/>
            <person name="Falquet L."/>
            <person name="Beverley S."/>
            <person name="Zangger H."/>
            <person name="Calderon-Copete S."/>
            <person name="Mottram J."/>
            <person name="Xenarios I."/>
        </authorList>
    </citation>
    <scope>NUCLEOTIDE SEQUENCE</scope>
    <source>
        <strain evidence="1">MHOM/BR/75/M4147/SSU:IR2SAT-LUC</strain>
    </source>
</reference>
<name>A0A1E1J459_LEIGU</name>
<dbReference type="AlphaFoldDB" id="A0A1E1J459"/>
<accession>A0A1E1J459</accession>
<gene>
    <name evidence="1" type="primary">LgM4147LRVhigh.32.01880.00700</name>
    <name evidence="1" type="ORF">BN36_3258590</name>
</gene>
<protein>
    <submittedName>
        <fullName evidence="1">Uncharacterized protein</fullName>
    </submittedName>
</protein>